<comment type="caution">
    <text evidence="14">The sequence shown here is derived from an EMBL/GenBank/DDBJ whole genome shotgun (WGS) entry which is preliminary data.</text>
</comment>
<keyword evidence="5" id="KW-0812">Transmembrane</keyword>
<dbReference type="InterPro" id="IPR042099">
    <property type="entry name" value="ANL_N_sf"/>
</dbReference>
<evidence type="ECO:0000256" key="10">
    <source>
        <dbReference type="ARBA" id="ARBA00023136"/>
    </source>
</evidence>
<dbReference type="CDD" id="cd03496">
    <property type="entry name" value="SQR_TypeC_CybS"/>
    <property type="match status" value="1"/>
</dbReference>
<dbReference type="InterPro" id="IPR036291">
    <property type="entry name" value="NAD(P)-bd_dom_sf"/>
</dbReference>
<evidence type="ECO:0000256" key="6">
    <source>
        <dbReference type="ARBA" id="ARBA00022792"/>
    </source>
</evidence>
<dbReference type="Gene3D" id="3.40.50.980">
    <property type="match status" value="1"/>
</dbReference>
<keyword evidence="7" id="KW-0809">Transit peptide</keyword>
<evidence type="ECO:0000256" key="7">
    <source>
        <dbReference type="ARBA" id="ARBA00022946"/>
    </source>
</evidence>
<evidence type="ECO:0000256" key="1">
    <source>
        <dbReference type="ARBA" id="ARBA00004448"/>
    </source>
</evidence>
<keyword evidence="4" id="KW-0597">Phosphoprotein</keyword>
<accession>A0A4S4LU26</accession>
<dbReference type="GO" id="GO:0046872">
    <property type="term" value="F:metal ion binding"/>
    <property type="evidence" value="ECO:0007669"/>
    <property type="project" value="UniProtKB-KW"/>
</dbReference>
<evidence type="ECO:0000313" key="15">
    <source>
        <dbReference type="Proteomes" id="UP000310158"/>
    </source>
</evidence>
<protein>
    <recommendedName>
        <fullName evidence="13">Thioester reductase (TE) domain-containing protein</fullName>
    </recommendedName>
</protein>
<evidence type="ECO:0000313" key="14">
    <source>
        <dbReference type="EMBL" id="THH15912.1"/>
    </source>
</evidence>
<feature type="binding site" description="axial binding residue" evidence="12">
    <location>
        <position position="1134"/>
    </location>
    <ligand>
        <name>heme b</name>
        <dbReference type="ChEBI" id="CHEBI:60344"/>
        <note>ligand shared with SDHC</note>
    </ligand>
    <ligandPart>
        <name>Fe</name>
        <dbReference type="ChEBI" id="CHEBI:18248"/>
    </ligandPart>
</feature>
<dbReference type="AlphaFoldDB" id="A0A4S4LU26"/>
<dbReference type="InterPro" id="IPR051414">
    <property type="entry name" value="Adenylate-forming_Reductase"/>
</dbReference>
<reference evidence="14 15" key="1">
    <citation type="submission" date="2019-02" db="EMBL/GenBank/DDBJ databases">
        <title>Genome sequencing of the rare red list fungi Bondarzewia mesenterica.</title>
        <authorList>
            <person name="Buettner E."/>
            <person name="Kellner H."/>
        </authorList>
    </citation>
    <scope>NUCLEOTIDE SEQUENCE [LARGE SCALE GENOMIC DNA]</scope>
    <source>
        <strain evidence="14 15">DSM 108281</strain>
    </source>
</reference>
<keyword evidence="3" id="KW-0596">Phosphopantetheine</keyword>
<evidence type="ECO:0000256" key="9">
    <source>
        <dbReference type="ARBA" id="ARBA00023128"/>
    </source>
</evidence>
<dbReference type="Pfam" id="PF05328">
    <property type="entry name" value="CybS"/>
    <property type="match status" value="1"/>
</dbReference>
<evidence type="ECO:0000259" key="13">
    <source>
        <dbReference type="Pfam" id="PF07993"/>
    </source>
</evidence>
<dbReference type="Gene3D" id="1.20.1300.10">
    <property type="entry name" value="Fumarate reductase/succinate dehydrogenase, transmembrane subunit"/>
    <property type="match status" value="1"/>
</dbReference>
<evidence type="ECO:0000256" key="11">
    <source>
        <dbReference type="PIRSR" id="PIRSR607992-1"/>
    </source>
</evidence>
<dbReference type="Gene3D" id="3.40.50.12780">
    <property type="entry name" value="N-terminal domain of ligase-like"/>
    <property type="match status" value="1"/>
</dbReference>
<comment type="subcellular location">
    <subcellularLocation>
        <location evidence="1">Mitochondrion inner membrane</location>
        <topology evidence="1">Multi-pass membrane protein</topology>
    </subcellularLocation>
</comment>
<evidence type="ECO:0000256" key="8">
    <source>
        <dbReference type="ARBA" id="ARBA00022989"/>
    </source>
</evidence>
<dbReference type="InterPro" id="IPR007992">
    <property type="entry name" value="CybS"/>
</dbReference>
<dbReference type="Gene3D" id="3.40.50.720">
    <property type="entry name" value="NAD(P)-binding Rossmann-like Domain"/>
    <property type="match status" value="1"/>
</dbReference>
<evidence type="ECO:0000256" key="12">
    <source>
        <dbReference type="PIRSR" id="PIRSR607992-2"/>
    </source>
</evidence>
<evidence type="ECO:0000256" key="5">
    <source>
        <dbReference type="ARBA" id="ARBA00022692"/>
    </source>
</evidence>
<dbReference type="Pfam" id="PF07993">
    <property type="entry name" value="NAD_binding_4"/>
    <property type="match status" value="1"/>
</dbReference>
<organism evidence="14 15">
    <name type="scientific">Bondarzewia mesenterica</name>
    <dbReference type="NCBI Taxonomy" id="1095465"/>
    <lineage>
        <taxon>Eukaryota</taxon>
        <taxon>Fungi</taxon>
        <taxon>Dikarya</taxon>
        <taxon>Basidiomycota</taxon>
        <taxon>Agaricomycotina</taxon>
        <taxon>Agaricomycetes</taxon>
        <taxon>Russulales</taxon>
        <taxon>Bondarzewiaceae</taxon>
        <taxon>Bondarzewia</taxon>
    </lineage>
</organism>
<comment type="similarity">
    <text evidence="2">Belongs to the CybS family.</text>
</comment>
<dbReference type="PANTHER" id="PTHR43439:SF2">
    <property type="entry name" value="ENZYME, PUTATIVE (JCVI)-RELATED"/>
    <property type="match status" value="1"/>
</dbReference>
<dbReference type="Proteomes" id="UP000310158">
    <property type="component" value="Unassembled WGS sequence"/>
</dbReference>
<dbReference type="InterPro" id="IPR034804">
    <property type="entry name" value="SQR/QFR_C/D"/>
</dbReference>
<dbReference type="InterPro" id="IPR013120">
    <property type="entry name" value="FAR_NAD-bd"/>
</dbReference>
<evidence type="ECO:0000256" key="4">
    <source>
        <dbReference type="ARBA" id="ARBA00022553"/>
    </source>
</evidence>
<keyword evidence="12" id="KW-0479">Metal-binding</keyword>
<keyword evidence="8" id="KW-1133">Transmembrane helix</keyword>
<keyword evidence="15" id="KW-1185">Reference proteome</keyword>
<dbReference type="Pfam" id="PF23562">
    <property type="entry name" value="AMP-binding_C_3"/>
    <property type="match status" value="1"/>
</dbReference>
<evidence type="ECO:0000256" key="3">
    <source>
        <dbReference type="ARBA" id="ARBA00022450"/>
    </source>
</evidence>
<sequence>MSKFTIPPLIPTPQAANCPTFRPPPVDGTRTVPEFFEFNAEHNPEHPLFIYPDGENGTKTICYPEAWRMIKRTAKIVHGYHKLTEDRYVAQEGIRPKDQPPTVGILAVSDNVSFFSMLVGTMRLGIVPFSISPRNSPVAVAHLISKTHVIQLFVSPDPAMQRLAAESLKLLEKDGIHVDILPMIQYHQVSDASELAMQEDLNMQFDKLELDNTAVMLHSSDGMGLVNITWSCTSGIIMGSYKPSSPPTLATPENYLEAVIATKSSAWFNNPVNIPAMKSLRAIVFSGAPLNKEIGDALVKMGVVLVPFYATTEIGCFSMTIPAKVPHVDEWEYFQITSNLNVEMLPQEGSDDISEATIIDSPYYNPNVLNAATSDGRRVYRTSDLLQQHPRDPTRWRVFGRADDQLMLSTGEKTNPGPLEAILAQDPHIASVLMFGRGRFQNGVLIDPRKEFNFNPKDEQKLIEFRNKIWPTVERLNQFAPAHSRLFKEMIIVADPSKPFEYTPKGTPRRHVVIKAYDPEIEALYKAVTDSSQTGIPAPEKWTESATLVFVRSAVEKVMKRSLRDNDDIFQEGCDSLQATWIKNTILHALRESTNISPHGLPNNFVYSNPTIASLTIFVIKLFLQDVGERNELGEKAQSMVKMLAKYVSGFPAHKPTPGVADAASPDEVVLLTGSTGRLGCHILAQLVARSSVKKVYALNRGASMEDLKERQLAALKTWGLGHVMESEKVTLVVADLAKSDFGIRNGYAEIRESITSVIHNAWRVDFNLALSSFEPLIAGVRNLVNLSLSCSRPTPPPILFTSSVSVVMSQTSSPVPETPIDDVTSAIGTGYGESKWVAENVLFRAAKEAGVRTNVVRIGQLCGDSVSGGWNEKEWVPVLLRGSQVLGAFPQRREAVSWIPVDIAASALLDMLGSNEPVLHLVHPHSVDWSVISDTASQLLGVPSIPYTEWAAKLQEVAKTSAVDRDILKKESCSLSARFLHQRSERRRDGHVVHESGCECVPHFERGEAAEQGGCGKSPTTITIFLASKMASTALLRSSLTKSITPNVARRSLVPFARSNAKFAYVPGGPILRGGVNDPTTFPPPSKTHGSYHWAFERLLSAGLVPLTAAAFVTSGSTAPLLDGLLGVSLVMHSHIGFDAILVDYLHPRKFPVLGPIFKWTLRAVTVGVLAGVYQFNTQDVGLTELIRRVWTA</sequence>
<dbReference type="PANTHER" id="PTHR43439">
    <property type="entry name" value="PHENYLACETATE-COENZYME A LIGASE"/>
    <property type="match status" value="1"/>
</dbReference>
<proteinExistence type="inferred from homology"/>
<keyword evidence="12" id="KW-0408">Iron</keyword>
<name>A0A4S4LU26_9AGAM</name>
<feature type="domain" description="Thioester reductase (TE)" evidence="13">
    <location>
        <begin position="672"/>
        <end position="908"/>
    </location>
</feature>
<dbReference type="EMBL" id="SGPL01000184">
    <property type="protein sequence ID" value="THH15912.1"/>
    <property type="molecule type" value="Genomic_DNA"/>
</dbReference>
<keyword evidence="6" id="KW-0999">Mitochondrion inner membrane</keyword>
<dbReference type="GO" id="GO:0005743">
    <property type="term" value="C:mitochondrial inner membrane"/>
    <property type="evidence" value="ECO:0007669"/>
    <property type="project" value="UniProtKB-SubCell"/>
</dbReference>
<gene>
    <name evidence="14" type="ORF">EW146_g4654</name>
</gene>
<keyword evidence="10" id="KW-0472">Membrane</keyword>
<dbReference type="SUPFAM" id="SSF56801">
    <property type="entry name" value="Acetyl-CoA synthetase-like"/>
    <property type="match status" value="1"/>
</dbReference>
<evidence type="ECO:0000256" key="2">
    <source>
        <dbReference type="ARBA" id="ARBA00007294"/>
    </source>
</evidence>
<keyword evidence="9" id="KW-0496">Mitochondrion</keyword>
<dbReference type="OrthoDB" id="18577at2759"/>
<dbReference type="SUPFAM" id="SSF51735">
    <property type="entry name" value="NAD(P)-binding Rossmann-fold domains"/>
    <property type="match status" value="1"/>
</dbReference>
<feature type="binding site" evidence="11">
    <location>
        <position position="1146"/>
    </location>
    <ligand>
        <name>a ubiquinone</name>
        <dbReference type="ChEBI" id="CHEBI:16389"/>
        <note>ligand shared with IP/SDHB</note>
    </ligand>
</feature>